<proteinExistence type="predicted"/>
<dbReference type="Proteomes" id="UP001596317">
    <property type="component" value="Unassembled WGS sequence"/>
</dbReference>
<feature type="chain" id="PRO_5046046597" evidence="1">
    <location>
        <begin position="21"/>
        <end position="115"/>
    </location>
</feature>
<feature type="signal peptide" evidence="1">
    <location>
        <begin position="1"/>
        <end position="20"/>
    </location>
</feature>
<evidence type="ECO:0000313" key="3">
    <source>
        <dbReference type="Proteomes" id="UP001596317"/>
    </source>
</evidence>
<protein>
    <submittedName>
        <fullName evidence="2">Uncharacterized protein</fullName>
    </submittedName>
</protein>
<accession>A0ABW1ZNG1</accession>
<dbReference type="EMBL" id="JBHSWB010000001">
    <property type="protein sequence ID" value="MFC6661940.1"/>
    <property type="molecule type" value="Genomic_DNA"/>
</dbReference>
<evidence type="ECO:0000256" key="1">
    <source>
        <dbReference type="SAM" id="SignalP"/>
    </source>
</evidence>
<dbReference type="RefSeq" id="WP_224611680.1">
    <property type="nucleotide sequence ID" value="NZ_JAIQXV010000019.1"/>
</dbReference>
<comment type="caution">
    <text evidence="2">The sequence shown here is derived from an EMBL/GenBank/DDBJ whole genome shotgun (WGS) entry which is preliminary data.</text>
</comment>
<gene>
    <name evidence="2" type="ORF">ACFP90_17635</name>
</gene>
<keyword evidence="1" id="KW-0732">Signal</keyword>
<sequence>MRQLTRAVPVLLLSLGLSHAQPFNGGYFIADDERCQPYSVLHLPGGDVRYALLKIMTGTPFGSNELITFTSLPKVGSILALFSGSVWKDYVVVSMGNSQSQIISQYVTQCLKASK</sequence>
<name>A0ABW1ZNG1_9DEIO</name>
<keyword evidence="3" id="KW-1185">Reference proteome</keyword>
<organism evidence="2 3">
    <name type="scientific">Deinococcus multiflagellatus</name>
    <dbReference type="NCBI Taxonomy" id="1656887"/>
    <lineage>
        <taxon>Bacteria</taxon>
        <taxon>Thermotogati</taxon>
        <taxon>Deinococcota</taxon>
        <taxon>Deinococci</taxon>
        <taxon>Deinococcales</taxon>
        <taxon>Deinococcaceae</taxon>
        <taxon>Deinococcus</taxon>
    </lineage>
</organism>
<evidence type="ECO:0000313" key="2">
    <source>
        <dbReference type="EMBL" id="MFC6661940.1"/>
    </source>
</evidence>
<reference evidence="3" key="1">
    <citation type="journal article" date="2019" name="Int. J. Syst. Evol. Microbiol.">
        <title>The Global Catalogue of Microorganisms (GCM) 10K type strain sequencing project: providing services to taxonomists for standard genome sequencing and annotation.</title>
        <authorList>
            <consortium name="The Broad Institute Genomics Platform"/>
            <consortium name="The Broad Institute Genome Sequencing Center for Infectious Disease"/>
            <person name="Wu L."/>
            <person name="Ma J."/>
        </authorList>
    </citation>
    <scope>NUCLEOTIDE SEQUENCE [LARGE SCALE GENOMIC DNA]</scope>
    <source>
        <strain evidence="3">CCUG 63830</strain>
    </source>
</reference>